<evidence type="ECO:0000256" key="8">
    <source>
        <dbReference type="ARBA" id="ARBA00022884"/>
    </source>
</evidence>
<evidence type="ECO:0000256" key="4">
    <source>
        <dbReference type="ARBA" id="ARBA00022730"/>
    </source>
</evidence>
<evidence type="ECO:0000259" key="12">
    <source>
        <dbReference type="PROSITE" id="PS50936"/>
    </source>
</evidence>
<keyword evidence="8 10" id="KW-0694">RNA-binding</keyword>
<accession>A0ABW5E3P6</accession>
<reference evidence="15" key="1">
    <citation type="journal article" date="2019" name="Int. J. Syst. Evol. Microbiol.">
        <title>The Global Catalogue of Microorganisms (GCM) 10K type strain sequencing project: providing services to taxonomists for standard genome sequencing and annotation.</title>
        <authorList>
            <consortium name="The Broad Institute Genomics Platform"/>
            <consortium name="The Broad Institute Genome Sequencing Center for Infectious Disease"/>
            <person name="Wu L."/>
            <person name="Ma J."/>
        </authorList>
    </citation>
    <scope>NUCLEOTIDE SEQUENCE [LARGE SCALE GENOMIC DNA]</scope>
    <source>
        <strain evidence="15">JCM 16545</strain>
    </source>
</reference>
<dbReference type="Pfam" id="PF03193">
    <property type="entry name" value="RsgA_GTPase"/>
    <property type="match status" value="1"/>
</dbReference>
<proteinExistence type="inferred from homology"/>
<evidence type="ECO:0000256" key="11">
    <source>
        <dbReference type="SAM" id="MobiDB-lite"/>
    </source>
</evidence>
<dbReference type="PANTHER" id="PTHR32120:SF10">
    <property type="entry name" value="SMALL RIBOSOMAL SUBUNIT BIOGENESIS GTPASE RSGA"/>
    <property type="match status" value="1"/>
</dbReference>
<organism evidence="14 15">
    <name type="scientific">Rubritalea spongiae</name>
    <dbReference type="NCBI Taxonomy" id="430797"/>
    <lineage>
        <taxon>Bacteria</taxon>
        <taxon>Pseudomonadati</taxon>
        <taxon>Verrucomicrobiota</taxon>
        <taxon>Verrucomicrobiia</taxon>
        <taxon>Verrucomicrobiales</taxon>
        <taxon>Rubritaleaceae</taxon>
        <taxon>Rubritalea</taxon>
    </lineage>
</organism>
<comment type="subcellular location">
    <subcellularLocation>
        <location evidence="10">Cytoplasm</location>
    </subcellularLocation>
</comment>
<protein>
    <recommendedName>
        <fullName evidence="10">Small ribosomal subunit biogenesis GTPase RsgA</fullName>
        <ecNumber evidence="10">3.6.1.-</ecNumber>
    </recommendedName>
</protein>
<comment type="subunit">
    <text evidence="10">Monomer. Associates with 30S ribosomal subunit, binds 16S rRNA.</text>
</comment>
<evidence type="ECO:0000256" key="7">
    <source>
        <dbReference type="ARBA" id="ARBA00022833"/>
    </source>
</evidence>
<dbReference type="Proteomes" id="UP001597297">
    <property type="component" value="Unassembled WGS sequence"/>
</dbReference>
<evidence type="ECO:0000256" key="6">
    <source>
        <dbReference type="ARBA" id="ARBA00022801"/>
    </source>
</evidence>
<evidence type="ECO:0000259" key="13">
    <source>
        <dbReference type="PROSITE" id="PS51721"/>
    </source>
</evidence>
<dbReference type="InterPro" id="IPR027417">
    <property type="entry name" value="P-loop_NTPase"/>
</dbReference>
<keyword evidence="15" id="KW-1185">Reference proteome</keyword>
<keyword evidence="6 10" id="KW-0378">Hydrolase</keyword>
<evidence type="ECO:0000256" key="2">
    <source>
        <dbReference type="ARBA" id="ARBA00022517"/>
    </source>
</evidence>
<evidence type="ECO:0000256" key="5">
    <source>
        <dbReference type="ARBA" id="ARBA00022741"/>
    </source>
</evidence>
<dbReference type="NCBIfam" id="TIGR00157">
    <property type="entry name" value="ribosome small subunit-dependent GTPase A"/>
    <property type="match status" value="1"/>
</dbReference>
<dbReference type="SUPFAM" id="SSF52540">
    <property type="entry name" value="P-loop containing nucleoside triphosphate hydrolases"/>
    <property type="match status" value="1"/>
</dbReference>
<keyword evidence="2 10" id="KW-0690">Ribosome biogenesis</keyword>
<comment type="similarity">
    <text evidence="10">Belongs to the TRAFAC class YlqF/YawG GTPase family. RsgA subfamily.</text>
</comment>
<dbReference type="Gene3D" id="1.10.40.50">
    <property type="entry name" value="Probable gtpase engc, domain 3"/>
    <property type="match status" value="1"/>
</dbReference>
<evidence type="ECO:0000313" key="14">
    <source>
        <dbReference type="EMBL" id="MFD2276957.1"/>
    </source>
</evidence>
<dbReference type="CDD" id="cd01854">
    <property type="entry name" value="YjeQ_EngC"/>
    <property type="match status" value="1"/>
</dbReference>
<dbReference type="PANTHER" id="PTHR32120">
    <property type="entry name" value="SMALL RIBOSOMAL SUBUNIT BIOGENESIS GTPASE RSGA"/>
    <property type="match status" value="1"/>
</dbReference>
<dbReference type="EMBL" id="JBHUJC010000034">
    <property type="protein sequence ID" value="MFD2276957.1"/>
    <property type="molecule type" value="Genomic_DNA"/>
</dbReference>
<feature type="binding site" evidence="10">
    <location>
        <position position="290"/>
    </location>
    <ligand>
        <name>Zn(2+)</name>
        <dbReference type="ChEBI" id="CHEBI:29105"/>
    </ligand>
</feature>
<comment type="caution">
    <text evidence="14">The sequence shown here is derived from an EMBL/GenBank/DDBJ whole genome shotgun (WGS) entry which is preliminary data.</text>
</comment>
<feature type="binding site" evidence="10">
    <location>
        <position position="298"/>
    </location>
    <ligand>
        <name>Zn(2+)</name>
        <dbReference type="ChEBI" id="CHEBI:29105"/>
    </ligand>
</feature>
<keyword evidence="4 10" id="KW-0699">rRNA-binding</keyword>
<dbReference type="EC" id="3.6.1.-" evidence="10"/>
<dbReference type="InterPro" id="IPR010914">
    <property type="entry name" value="RsgA_GTPase_dom"/>
</dbReference>
<dbReference type="Gene3D" id="3.40.50.300">
    <property type="entry name" value="P-loop containing nucleotide triphosphate hydrolases"/>
    <property type="match status" value="1"/>
</dbReference>
<comment type="cofactor">
    <cofactor evidence="10">
        <name>Zn(2+)</name>
        <dbReference type="ChEBI" id="CHEBI:29105"/>
    </cofactor>
    <text evidence="10">Binds 1 zinc ion per subunit.</text>
</comment>
<comment type="function">
    <text evidence="10">One of several proteins that assist in the late maturation steps of the functional core of the 30S ribosomal subunit. Helps release RbfA from mature subunits. May play a role in the assembly of ribosomal proteins into the subunit. Circularly permuted GTPase that catalyzes slow GTP hydrolysis, GTPase activity is stimulated by the 30S ribosomal subunit.</text>
</comment>
<feature type="binding site" evidence="10">
    <location>
        <begin position="150"/>
        <end position="153"/>
    </location>
    <ligand>
        <name>GTP</name>
        <dbReference type="ChEBI" id="CHEBI:37565"/>
    </ligand>
</feature>
<evidence type="ECO:0000313" key="15">
    <source>
        <dbReference type="Proteomes" id="UP001597297"/>
    </source>
</evidence>
<dbReference type="InterPro" id="IPR004881">
    <property type="entry name" value="Ribosome_biogen_GTPase_RsgA"/>
</dbReference>
<sequence>MTLEDLGWNDAFAAEFKPFIKKGWVPARLIRDNKITYGALLEGGKELEVIMSGKVYHDAESDAELPAVGDWVALDVGGDDEDSVIRARLSRQTCFSRKLPGKSSEEQVMAANVSVVVVVTDAGSDFNPRRMERYFMLIERSKAKAVVLVNKSDLFPDDLNQSAKEEIQALTAEADVYITSAAKNEGLEVLKKYLAPGVSITIVGSSGVGKSTLVNQLLGDEWQWTSEVNELTGKGRHTTTARELLVLEEGGILIDNPGIREVQMWTDETTLRESFADIDEIAAQCKFHDCKHGTDKGCAIRVAVESGELPHDRYESYLKLEDEVAQLKKRREKRKMNVERRAKRDHKVKARNLADRIDYEKRQRPERY</sequence>
<keyword evidence="9 10" id="KW-0342">GTP-binding</keyword>
<evidence type="ECO:0000256" key="3">
    <source>
        <dbReference type="ARBA" id="ARBA00022723"/>
    </source>
</evidence>
<name>A0ABW5E3P6_9BACT</name>
<keyword evidence="5 10" id="KW-0547">Nucleotide-binding</keyword>
<feature type="binding site" evidence="10">
    <location>
        <begin position="204"/>
        <end position="212"/>
    </location>
    <ligand>
        <name>GTP</name>
        <dbReference type="ChEBI" id="CHEBI:37565"/>
    </ligand>
</feature>
<feature type="domain" description="EngC GTPase" evidence="12">
    <location>
        <begin position="111"/>
        <end position="260"/>
    </location>
</feature>
<evidence type="ECO:0000256" key="10">
    <source>
        <dbReference type="HAMAP-Rule" id="MF_01820"/>
    </source>
</evidence>
<feature type="binding site" evidence="10">
    <location>
        <position position="285"/>
    </location>
    <ligand>
        <name>Zn(2+)</name>
        <dbReference type="ChEBI" id="CHEBI:29105"/>
    </ligand>
</feature>
<keyword evidence="7 10" id="KW-0862">Zinc</keyword>
<evidence type="ECO:0000256" key="9">
    <source>
        <dbReference type="ARBA" id="ARBA00023134"/>
    </source>
</evidence>
<keyword evidence="3 10" id="KW-0479">Metal-binding</keyword>
<feature type="domain" description="CP-type G" evidence="13">
    <location>
        <begin position="102"/>
        <end position="262"/>
    </location>
</feature>
<feature type="region of interest" description="Disordered" evidence="11">
    <location>
        <begin position="331"/>
        <end position="368"/>
    </location>
</feature>
<feature type="binding site" evidence="10">
    <location>
        <position position="292"/>
    </location>
    <ligand>
        <name>Zn(2+)</name>
        <dbReference type="ChEBI" id="CHEBI:29105"/>
    </ligand>
</feature>
<dbReference type="HAMAP" id="MF_01820">
    <property type="entry name" value="GTPase_RsgA"/>
    <property type="match status" value="1"/>
</dbReference>
<dbReference type="PROSITE" id="PS51721">
    <property type="entry name" value="G_CP"/>
    <property type="match status" value="1"/>
</dbReference>
<dbReference type="PROSITE" id="PS50936">
    <property type="entry name" value="ENGC_GTPASE"/>
    <property type="match status" value="1"/>
</dbReference>
<gene>
    <name evidence="10 14" type="primary">rsgA</name>
    <name evidence="14" type="ORF">ACFSQZ_10795</name>
</gene>
<keyword evidence="1 10" id="KW-0963">Cytoplasm</keyword>
<feature type="compositionally biased region" description="Basic and acidic residues" evidence="11">
    <location>
        <begin position="352"/>
        <end position="368"/>
    </location>
</feature>
<dbReference type="RefSeq" id="WP_377092895.1">
    <property type="nucleotide sequence ID" value="NZ_JBHSJM010000001.1"/>
</dbReference>
<evidence type="ECO:0000256" key="1">
    <source>
        <dbReference type="ARBA" id="ARBA00022490"/>
    </source>
</evidence>
<dbReference type="InterPro" id="IPR030378">
    <property type="entry name" value="G_CP_dom"/>
</dbReference>